<dbReference type="SUPFAM" id="SSF46689">
    <property type="entry name" value="Homeodomain-like"/>
    <property type="match status" value="1"/>
</dbReference>
<dbReference type="EMBL" id="JBHSIV010000017">
    <property type="protein sequence ID" value="MFC5063814.1"/>
    <property type="molecule type" value="Genomic_DNA"/>
</dbReference>
<gene>
    <name evidence="6" type="ORF">ACFPBZ_16465</name>
</gene>
<dbReference type="Gene3D" id="1.10.357.10">
    <property type="entry name" value="Tetracycline Repressor, domain 2"/>
    <property type="match status" value="1"/>
</dbReference>
<evidence type="ECO:0000256" key="1">
    <source>
        <dbReference type="ARBA" id="ARBA00023015"/>
    </source>
</evidence>
<reference evidence="7" key="1">
    <citation type="journal article" date="2019" name="Int. J. Syst. Evol. Microbiol.">
        <title>The Global Catalogue of Microorganisms (GCM) 10K type strain sequencing project: providing services to taxonomists for standard genome sequencing and annotation.</title>
        <authorList>
            <consortium name="The Broad Institute Genomics Platform"/>
            <consortium name="The Broad Institute Genome Sequencing Center for Infectious Disease"/>
            <person name="Wu L."/>
            <person name="Ma J."/>
        </authorList>
    </citation>
    <scope>NUCLEOTIDE SEQUENCE [LARGE SCALE GENOMIC DNA]</scope>
    <source>
        <strain evidence="7">CGMCC 4.7093</strain>
    </source>
</reference>
<dbReference type="PROSITE" id="PS50977">
    <property type="entry name" value="HTH_TETR_2"/>
    <property type="match status" value="1"/>
</dbReference>
<dbReference type="InterPro" id="IPR001647">
    <property type="entry name" value="HTH_TetR"/>
</dbReference>
<dbReference type="InterPro" id="IPR023772">
    <property type="entry name" value="DNA-bd_HTH_TetR-type_CS"/>
</dbReference>
<dbReference type="Pfam" id="PF00440">
    <property type="entry name" value="TetR_N"/>
    <property type="match status" value="1"/>
</dbReference>
<evidence type="ECO:0000256" key="4">
    <source>
        <dbReference type="PROSITE-ProRule" id="PRU00335"/>
    </source>
</evidence>
<comment type="caution">
    <text evidence="6">The sequence shown here is derived from an EMBL/GenBank/DDBJ whole genome shotgun (WGS) entry which is preliminary data.</text>
</comment>
<dbReference type="InterPro" id="IPR050109">
    <property type="entry name" value="HTH-type_TetR-like_transc_reg"/>
</dbReference>
<keyword evidence="7" id="KW-1185">Reference proteome</keyword>
<evidence type="ECO:0000259" key="5">
    <source>
        <dbReference type="PROSITE" id="PS50977"/>
    </source>
</evidence>
<evidence type="ECO:0000256" key="3">
    <source>
        <dbReference type="ARBA" id="ARBA00023163"/>
    </source>
</evidence>
<feature type="domain" description="HTH tetR-type" evidence="5">
    <location>
        <begin position="16"/>
        <end position="76"/>
    </location>
</feature>
<feature type="DNA-binding region" description="H-T-H motif" evidence="4">
    <location>
        <begin position="39"/>
        <end position="58"/>
    </location>
</feature>
<evidence type="ECO:0000313" key="7">
    <source>
        <dbReference type="Proteomes" id="UP001595947"/>
    </source>
</evidence>
<dbReference type="PROSITE" id="PS01081">
    <property type="entry name" value="HTH_TETR_1"/>
    <property type="match status" value="1"/>
</dbReference>
<name>A0ABV9YP85_9PSEU</name>
<dbReference type="PANTHER" id="PTHR30055:SF238">
    <property type="entry name" value="MYCOFACTOCIN BIOSYNTHESIS TRANSCRIPTIONAL REGULATOR MFTR-RELATED"/>
    <property type="match status" value="1"/>
</dbReference>
<keyword evidence="1" id="KW-0805">Transcription regulation</keyword>
<proteinExistence type="predicted"/>
<evidence type="ECO:0000256" key="2">
    <source>
        <dbReference type="ARBA" id="ARBA00023125"/>
    </source>
</evidence>
<accession>A0ABV9YP85</accession>
<dbReference type="InterPro" id="IPR009057">
    <property type="entry name" value="Homeodomain-like_sf"/>
</dbReference>
<dbReference type="Proteomes" id="UP001595947">
    <property type="component" value="Unassembled WGS sequence"/>
</dbReference>
<dbReference type="RefSeq" id="WP_378037163.1">
    <property type="nucleotide sequence ID" value="NZ_JBHSIV010000017.1"/>
</dbReference>
<dbReference type="PANTHER" id="PTHR30055">
    <property type="entry name" value="HTH-TYPE TRANSCRIPTIONAL REGULATOR RUTR"/>
    <property type="match status" value="1"/>
</dbReference>
<keyword evidence="2 4" id="KW-0238">DNA-binding</keyword>
<evidence type="ECO:0000313" key="6">
    <source>
        <dbReference type="EMBL" id="MFC5063814.1"/>
    </source>
</evidence>
<organism evidence="6 7">
    <name type="scientific">Actinomycetospora atypica</name>
    <dbReference type="NCBI Taxonomy" id="1290095"/>
    <lineage>
        <taxon>Bacteria</taxon>
        <taxon>Bacillati</taxon>
        <taxon>Actinomycetota</taxon>
        <taxon>Actinomycetes</taxon>
        <taxon>Pseudonocardiales</taxon>
        <taxon>Pseudonocardiaceae</taxon>
        <taxon>Actinomycetospora</taxon>
    </lineage>
</organism>
<sequence length="205" mass="22567">MGEAGGTVSLRGQQRAYTRERLVRAGAEIFERKGYAAATVDDIVGAAGASRATFYLHFRTKADVVIELNGRLAVEARAFYAELDEVLAGGSREAMRDWMARALAWMETNRAVMTAPESAAAFAGPESFRAVDAFVACMPRWLARWPERRRHEARTRIALLTNQFRAALAFRVPVDGEDAEFTADDVLDAMTDVWLAGLQPPDDGP</sequence>
<keyword evidence="3" id="KW-0804">Transcription</keyword>
<protein>
    <submittedName>
        <fullName evidence="6">TetR/AcrR family transcriptional regulator</fullName>
    </submittedName>
</protein>
<dbReference type="PRINTS" id="PR00455">
    <property type="entry name" value="HTHTETR"/>
</dbReference>